<protein>
    <recommendedName>
        <fullName evidence="3">Carboxypeptidase-like regulatory domain-containing protein</fullName>
    </recommendedName>
</protein>
<dbReference type="Pfam" id="PF13715">
    <property type="entry name" value="CarbopepD_reg_2"/>
    <property type="match status" value="1"/>
</dbReference>
<dbReference type="EMBL" id="RWIT01000006">
    <property type="protein sequence ID" value="RSK48123.1"/>
    <property type="molecule type" value="Genomic_DNA"/>
</dbReference>
<comment type="caution">
    <text evidence="1">The sequence shown here is derived from an EMBL/GenBank/DDBJ whole genome shotgun (WGS) entry which is preliminary data.</text>
</comment>
<keyword evidence="2" id="KW-1185">Reference proteome</keyword>
<name>A0A428KNT9_9BACT</name>
<accession>A0A428KNT9</accession>
<evidence type="ECO:0000313" key="1">
    <source>
        <dbReference type="EMBL" id="RSK48123.1"/>
    </source>
</evidence>
<organism evidence="1 2">
    <name type="scientific">Hymenobacter rigui</name>
    <dbReference type="NCBI Taxonomy" id="334424"/>
    <lineage>
        <taxon>Bacteria</taxon>
        <taxon>Pseudomonadati</taxon>
        <taxon>Bacteroidota</taxon>
        <taxon>Cytophagia</taxon>
        <taxon>Cytophagales</taxon>
        <taxon>Hymenobacteraceae</taxon>
        <taxon>Hymenobacter</taxon>
    </lineage>
</organism>
<dbReference type="Proteomes" id="UP000273500">
    <property type="component" value="Unassembled WGS sequence"/>
</dbReference>
<dbReference type="RefSeq" id="WP_125420792.1">
    <property type="nucleotide sequence ID" value="NZ_RWIT01000006.1"/>
</dbReference>
<evidence type="ECO:0008006" key="3">
    <source>
        <dbReference type="Google" id="ProtNLM"/>
    </source>
</evidence>
<dbReference type="Gene3D" id="2.60.40.1120">
    <property type="entry name" value="Carboxypeptidase-like, regulatory domain"/>
    <property type="match status" value="1"/>
</dbReference>
<gene>
    <name evidence="1" type="ORF">EI291_13665</name>
</gene>
<sequence>MSRALTVAIPQPCHENWQAMTPAAQGRHCAACDKVVVDFTRMTDAEVVTYLAQTSGRSCGRFRAEQLQRPLRVATEAPISRRWLAAALAVLGLGAAEAAVAQSKPSVLQEQRMLLGTPVAVQPSAKPPLPTVRGIVLDSVSHEPLPGVTVLLQGTTIGVISNADGGFELVLPAEYAHRPNAVLTVSSVGYVPQTHAINPQASQVLHVVLAPDGRMLAGEVIVTGGYCASAWYTPRGLWQRLTRPFRR</sequence>
<dbReference type="AlphaFoldDB" id="A0A428KNT9"/>
<evidence type="ECO:0000313" key="2">
    <source>
        <dbReference type="Proteomes" id="UP000273500"/>
    </source>
</evidence>
<dbReference type="InterPro" id="IPR008969">
    <property type="entry name" value="CarboxyPept-like_regulatory"/>
</dbReference>
<reference evidence="1 2" key="1">
    <citation type="submission" date="2018-12" db="EMBL/GenBank/DDBJ databases">
        <authorList>
            <person name="Feng G."/>
            <person name="Zhu H."/>
        </authorList>
    </citation>
    <scope>NUCLEOTIDE SEQUENCE [LARGE SCALE GENOMIC DNA]</scope>
    <source>
        <strain evidence="1 2">KCTC 12533</strain>
    </source>
</reference>
<dbReference type="OrthoDB" id="7432683at2"/>
<dbReference type="SUPFAM" id="SSF49464">
    <property type="entry name" value="Carboxypeptidase regulatory domain-like"/>
    <property type="match status" value="1"/>
</dbReference>
<proteinExistence type="predicted"/>